<evidence type="ECO:0000256" key="6">
    <source>
        <dbReference type="ARBA" id="ARBA00023002"/>
    </source>
</evidence>
<proteinExistence type="inferred from homology"/>
<dbReference type="InterPro" id="IPR038299">
    <property type="entry name" value="DAO_C_sf"/>
</dbReference>
<dbReference type="OrthoDB" id="9766796at2"/>
<gene>
    <name evidence="9" type="ORF">EHV23_09255</name>
</gene>
<accession>A0A3R8LL79</accession>
<protein>
    <submittedName>
        <fullName evidence="9">Glycerol-3-phosphate dehydrogenase/oxidase</fullName>
    </submittedName>
</protein>
<dbReference type="InterPro" id="IPR036188">
    <property type="entry name" value="FAD/NAD-bd_sf"/>
</dbReference>
<evidence type="ECO:0000256" key="5">
    <source>
        <dbReference type="ARBA" id="ARBA00022827"/>
    </source>
</evidence>
<dbReference type="Pfam" id="PF16901">
    <property type="entry name" value="DAO_C"/>
    <property type="match status" value="1"/>
</dbReference>
<keyword evidence="10" id="KW-1185">Reference proteome</keyword>
<keyword evidence="5" id="KW-0274">FAD</keyword>
<evidence type="ECO:0000256" key="4">
    <source>
        <dbReference type="ARBA" id="ARBA00022798"/>
    </source>
</evidence>
<dbReference type="PRINTS" id="PR01001">
    <property type="entry name" value="FADG3PDH"/>
</dbReference>
<feature type="domain" description="Alpha-glycerophosphate oxidase C-terminal" evidence="8">
    <location>
        <begin position="417"/>
        <end position="505"/>
    </location>
</feature>
<keyword evidence="3" id="KW-0285">Flavoprotein</keyword>
<dbReference type="PROSITE" id="PS00978">
    <property type="entry name" value="FAD_G3PDH_2"/>
    <property type="match status" value="1"/>
</dbReference>
<evidence type="ECO:0000313" key="9">
    <source>
        <dbReference type="EMBL" id="RRN43614.1"/>
    </source>
</evidence>
<dbReference type="InterPro" id="IPR031656">
    <property type="entry name" value="DAO_C"/>
</dbReference>
<dbReference type="InterPro" id="IPR006076">
    <property type="entry name" value="FAD-dep_OxRdtase"/>
</dbReference>
<dbReference type="RefSeq" id="WP_125095819.1">
    <property type="nucleotide sequence ID" value="NZ_RRUE01000002.1"/>
</dbReference>
<dbReference type="Gene3D" id="3.30.9.10">
    <property type="entry name" value="D-Amino Acid Oxidase, subunit A, domain 2"/>
    <property type="match status" value="1"/>
</dbReference>
<reference evidence="9 10" key="1">
    <citation type="submission" date="2018-11" db="EMBL/GenBank/DDBJ databases">
        <title>Genome sequencing of Lautropia sp. KCOM 2505 (= ChDC F240).</title>
        <authorList>
            <person name="Kook J.-K."/>
            <person name="Park S.-N."/>
            <person name="Lim Y.K."/>
        </authorList>
    </citation>
    <scope>NUCLEOTIDE SEQUENCE [LARGE SCALE GENOMIC DNA]</scope>
    <source>
        <strain evidence="9 10">KCOM 2505</strain>
    </source>
</reference>
<feature type="domain" description="FAD dependent oxidoreductase" evidence="7">
    <location>
        <begin position="17"/>
        <end position="375"/>
    </location>
</feature>
<keyword evidence="6" id="KW-0560">Oxidoreductase</keyword>
<evidence type="ECO:0000256" key="3">
    <source>
        <dbReference type="ARBA" id="ARBA00022630"/>
    </source>
</evidence>
<dbReference type="SUPFAM" id="SSF51905">
    <property type="entry name" value="FAD/NAD(P)-binding domain"/>
    <property type="match status" value="1"/>
</dbReference>
<dbReference type="InterPro" id="IPR000447">
    <property type="entry name" value="G3P_DH_FAD-dep"/>
</dbReference>
<evidence type="ECO:0000259" key="7">
    <source>
        <dbReference type="Pfam" id="PF01266"/>
    </source>
</evidence>
<comment type="cofactor">
    <cofactor evidence="1">
        <name>FAD</name>
        <dbReference type="ChEBI" id="CHEBI:57692"/>
    </cofactor>
</comment>
<dbReference type="GO" id="GO:0046168">
    <property type="term" value="P:glycerol-3-phosphate catabolic process"/>
    <property type="evidence" value="ECO:0007669"/>
    <property type="project" value="TreeGrafter"/>
</dbReference>
<dbReference type="Proteomes" id="UP000270261">
    <property type="component" value="Unassembled WGS sequence"/>
</dbReference>
<dbReference type="AlphaFoldDB" id="A0A3R8LL79"/>
<keyword evidence="4" id="KW-0319">Glycerol metabolism</keyword>
<dbReference type="GO" id="GO:0006071">
    <property type="term" value="P:glycerol metabolic process"/>
    <property type="evidence" value="ECO:0007669"/>
    <property type="project" value="UniProtKB-KW"/>
</dbReference>
<dbReference type="GO" id="GO:0004368">
    <property type="term" value="F:glycerol-3-phosphate dehydrogenase (quinone) activity"/>
    <property type="evidence" value="ECO:0007669"/>
    <property type="project" value="InterPro"/>
</dbReference>
<dbReference type="EMBL" id="RRUE01000002">
    <property type="protein sequence ID" value="RRN43614.1"/>
    <property type="molecule type" value="Genomic_DNA"/>
</dbReference>
<name>A0A3R8LL79_9BURK</name>
<dbReference type="PANTHER" id="PTHR11985">
    <property type="entry name" value="GLYCEROL-3-PHOSPHATE DEHYDROGENASE"/>
    <property type="match status" value="1"/>
</dbReference>
<organism evidence="9 10">
    <name type="scientific">Lautropia dentalis</name>
    <dbReference type="NCBI Taxonomy" id="2490857"/>
    <lineage>
        <taxon>Bacteria</taxon>
        <taxon>Pseudomonadati</taxon>
        <taxon>Pseudomonadota</taxon>
        <taxon>Betaproteobacteria</taxon>
        <taxon>Burkholderiales</taxon>
        <taxon>Burkholderiaceae</taxon>
        <taxon>Lautropia</taxon>
    </lineage>
</organism>
<evidence type="ECO:0000313" key="10">
    <source>
        <dbReference type="Proteomes" id="UP000270261"/>
    </source>
</evidence>
<sequence>MQRNKAIEQLRTHGEWDVVVIGGGATGLGVAVDAATRGYSTLLLEAHDFAKGTSSRSTKLVHGGVRYLAQGYVDLVREALRERGRLSHNAPHLFRKQAFIIPGEKWWTAPYYTFGLWMYDRLSGKLSIGKTRYLGQGDARRRLKGVRDDKVGAGVCYYDGQFDDARLALCLAQTATDHGATVLNYCAVTALKKGGNGRLKGVTAKDELTGETFEVKAKCVVNATGVFANPILGMDEPHDKPPILPSQGIHLVLDREFLPGEDALMVPKTSDGRVLFAVPWHGKVVVGTTDTLVKDPSYEPLPLEQEIEFILNTSRDYLTKAPTRADVRSVYVGLRPLAAPKDEGKSTKEVSRSHKVEVSHSGMVNIFGGKWTTYRQMAEDGVDAAIGAGLLPAKPCRTQELRLHGYIDEKQHMDDTPLTLYGSDAMAIGKLIAAEPKLADRIHPAYPFTFAQVQWAIDEEVAQSLEDVLARRIRLLFLDARAAEAAAPAVADFMAKRMGWSDSRKQAELDSFVKLTKQYRLAD</sequence>
<dbReference type="Gene3D" id="1.10.8.870">
    <property type="entry name" value="Alpha-glycerophosphate oxidase, cap domain"/>
    <property type="match status" value="1"/>
</dbReference>
<dbReference type="PANTHER" id="PTHR11985:SF35">
    <property type="entry name" value="ANAEROBIC GLYCEROL-3-PHOSPHATE DEHYDROGENASE SUBUNIT A"/>
    <property type="match status" value="1"/>
</dbReference>
<evidence type="ECO:0000256" key="1">
    <source>
        <dbReference type="ARBA" id="ARBA00001974"/>
    </source>
</evidence>
<comment type="caution">
    <text evidence="9">The sequence shown here is derived from an EMBL/GenBank/DDBJ whole genome shotgun (WGS) entry which is preliminary data.</text>
</comment>
<evidence type="ECO:0000256" key="2">
    <source>
        <dbReference type="ARBA" id="ARBA00007330"/>
    </source>
</evidence>
<evidence type="ECO:0000259" key="8">
    <source>
        <dbReference type="Pfam" id="PF16901"/>
    </source>
</evidence>
<dbReference type="Gene3D" id="3.50.50.60">
    <property type="entry name" value="FAD/NAD(P)-binding domain"/>
    <property type="match status" value="1"/>
</dbReference>
<dbReference type="Pfam" id="PF01266">
    <property type="entry name" value="DAO"/>
    <property type="match status" value="1"/>
</dbReference>
<comment type="similarity">
    <text evidence="2">Belongs to the FAD-dependent glycerol-3-phosphate dehydrogenase family.</text>
</comment>